<dbReference type="GeneID" id="80545131"/>
<dbReference type="Gene3D" id="3.10.28.10">
    <property type="entry name" value="Homing endonucleases"/>
    <property type="match status" value="1"/>
</dbReference>
<dbReference type="InterPro" id="IPR027434">
    <property type="entry name" value="Homing_endonucl"/>
</dbReference>
<evidence type="ECO:0000256" key="1">
    <source>
        <dbReference type="SAM" id="Coils"/>
    </source>
</evidence>
<keyword evidence="1" id="KW-0175">Coiled coil</keyword>
<dbReference type="RefSeq" id="YP_010806170.1">
    <property type="nucleotide sequence ID" value="NC_077214.1"/>
</dbReference>
<name>A0A976UB03_9CAUD</name>
<dbReference type="Proteomes" id="UP001157002">
    <property type="component" value="Segment"/>
</dbReference>
<dbReference type="KEGG" id="vg:80545131"/>
<organism evidence="2 3">
    <name type="scientific">Poseidoniales virus YSH_150918</name>
    <dbReference type="NCBI Taxonomy" id="3071324"/>
    <lineage>
        <taxon>Viruses</taxon>
        <taxon>Duplodnaviria</taxon>
        <taxon>Heunggongvirae</taxon>
        <taxon>Uroviricota</taxon>
        <taxon>Caudoviricetes</taxon>
        <taxon>Magrovirales</taxon>
        <taxon>Aoguangviridae</taxon>
        <taxon>Aobingvirus</taxon>
        <taxon>Aobingvirus yangshanense</taxon>
    </lineage>
</organism>
<reference evidence="2 3" key="1">
    <citation type="submission" date="2022-05" db="EMBL/GenBank/DDBJ databases">
        <title>Diverse viruses of marine archaea discovered using metagenomics.</title>
        <authorList>
            <person name="Zhou Y."/>
        </authorList>
    </citation>
    <scope>NUCLEOTIDE SEQUENCE [LARGE SCALE GENOMIC DNA]</scope>
    <source>
        <strain evidence="2">YSH_150918</strain>
    </source>
</reference>
<sequence length="516" mass="60918">MVMSSQKLEETRAQLDKVIEATKEAEEQKKEFDEQFGKSPLHVMSDYETAMHLSKTQNINLTEARKQLHTFPQEYSVNGESISDLVKQLRKARRKLKGSQRERMLKSIDTIIEGYSEHIQKCIDSIYWLDQYKTPLMKMNFNEKTLQKLNKIETKEDRRGVVDALCKYWEAELKQNGMTYSKEYAVLEKEMRLAKKQFKDSVNVITDQSLVKSKQEKLKMFIMKNVCENSGISIRELYDTLPNSLHKSASPKIITNTIKKMDIMINDDRCYKKPELLVKNIWAYTAAFIDSDGYITMDRNFNPRVGLIATGDRGKAFMEEMHKSIGFGKLHLNQKSPQDTRPVNRLNFYSQDDVMNLLTKCIPHLRLKKGNAELLIELIRMKKSYKKEDWYAERCEQIFKLMKWENHKDHVGFDWLKEGIYLDDIQKYKDNCKMSLMDSMEQIGGMVLKEDDDVVKAKIKTFRQAYWLEQNKPDMFRILTGRYGLPNHPKFHYNDYKEYRQKGYSDEETMNILTNR</sequence>
<protein>
    <submittedName>
        <fullName evidence="2">Uncharacterized protein</fullName>
    </submittedName>
</protein>
<dbReference type="EMBL" id="ON649702">
    <property type="protein sequence ID" value="UVF62579.1"/>
    <property type="molecule type" value="Genomic_DNA"/>
</dbReference>
<proteinExistence type="predicted"/>
<evidence type="ECO:0000313" key="2">
    <source>
        <dbReference type="EMBL" id="UVF62579.1"/>
    </source>
</evidence>
<evidence type="ECO:0000313" key="3">
    <source>
        <dbReference type="Proteomes" id="UP001157002"/>
    </source>
</evidence>
<feature type="coiled-coil region" evidence="1">
    <location>
        <begin position="5"/>
        <end position="35"/>
    </location>
</feature>
<accession>A0A976UB03</accession>
<dbReference type="SUPFAM" id="SSF55608">
    <property type="entry name" value="Homing endonucleases"/>
    <property type="match status" value="1"/>
</dbReference>
<keyword evidence="3" id="KW-1185">Reference proteome</keyword>